<dbReference type="EMBL" id="CP000546">
    <property type="protein sequence ID" value="ABN01950.1"/>
    <property type="molecule type" value="Genomic_DNA"/>
</dbReference>
<organism evidence="1 2">
    <name type="scientific">Burkholderia mallei (strain NCTC 10229)</name>
    <dbReference type="NCBI Taxonomy" id="412022"/>
    <lineage>
        <taxon>Bacteria</taxon>
        <taxon>Pseudomonadati</taxon>
        <taxon>Pseudomonadota</taxon>
        <taxon>Betaproteobacteria</taxon>
        <taxon>Burkholderiales</taxon>
        <taxon>Burkholderiaceae</taxon>
        <taxon>Burkholderia</taxon>
        <taxon>pseudomallei group</taxon>
    </lineage>
</organism>
<name>A2S7M1_BURM9</name>
<protein>
    <submittedName>
        <fullName evidence="1">Uncharacterized protein</fullName>
    </submittedName>
</protein>
<dbReference type="Proteomes" id="UP000002283">
    <property type="component" value="Chromosome I"/>
</dbReference>
<evidence type="ECO:0000313" key="2">
    <source>
        <dbReference type="Proteomes" id="UP000002283"/>
    </source>
</evidence>
<accession>A2S7M1</accession>
<evidence type="ECO:0000313" key="1">
    <source>
        <dbReference type="EMBL" id="ABN01950.1"/>
    </source>
</evidence>
<sequence length="68" mass="6764">MGLLAASASRAGQSEAIGASCTRQARPAAGGGCSDASLATVAVAPSRRTENCATSASIRAWLRARSID</sequence>
<dbReference type="HOGENOM" id="CLU_2785874_0_0_4"/>
<dbReference type="KEGG" id="bml:BMA10229_A1971"/>
<reference evidence="1 2" key="1">
    <citation type="submission" date="2007-01" db="EMBL/GenBank/DDBJ databases">
        <authorList>
            <person name="DeShazer D."/>
            <person name="Woods D.E."/>
            <person name="Nierman W.C."/>
        </authorList>
    </citation>
    <scope>NUCLEOTIDE SEQUENCE [LARGE SCALE GENOMIC DNA]</scope>
    <source>
        <strain evidence="1 2">NCTC 10229</strain>
    </source>
</reference>
<proteinExistence type="predicted"/>
<gene>
    <name evidence="1" type="ordered locus">BMA10229_A1971</name>
</gene>
<dbReference type="AlphaFoldDB" id="A2S7M1"/>